<dbReference type="RefSeq" id="WP_248935222.1">
    <property type="nucleotide sequence ID" value="NZ_JAKILF010000002.1"/>
</dbReference>
<reference evidence="3" key="1">
    <citation type="journal article" date="2019" name="Int. J. Syst. Evol. Microbiol.">
        <title>The Global Catalogue of Microorganisms (GCM) 10K type strain sequencing project: providing services to taxonomists for standard genome sequencing and annotation.</title>
        <authorList>
            <consortium name="The Broad Institute Genomics Platform"/>
            <consortium name="The Broad Institute Genome Sequencing Center for Infectious Disease"/>
            <person name="Wu L."/>
            <person name="Ma J."/>
        </authorList>
    </citation>
    <scope>NUCLEOTIDE SEQUENCE [LARGE SCALE GENOMIC DNA]</scope>
    <source>
        <strain evidence="3">KCTC 52277</strain>
    </source>
</reference>
<proteinExistence type="predicted"/>
<keyword evidence="1" id="KW-0472">Membrane</keyword>
<sequence length="82" mass="9697">MARPKLRKPNPLLHFTLTMLTFGVWGIVWCYLLQRAEGKSFSLFDNFDHDYWSYLIEREQPPASLYSMQYGKRKASSETFDA</sequence>
<keyword evidence="3" id="KW-1185">Reference proteome</keyword>
<dbReference type="Proteomes" id="UP001595621">
    <property type="component" value="Unassembled WGS sequence"/>
</dbReference>
<feature type="transmembrane region" description="Helical" evidence="1">
    <location>
        <begin position="12"/>
        <end position="33"/>
    </location>
</feature>
<evidence type="ECO:0000256" key="1">
    <source>
        <dbReference type="SAM" id="Phobius"/>
    </source>
</evidence>
<evidence type="ECO:0000313" key="3">
    <source>
        <dbReference type="Proteomes" id="UP001595621"/>
    </source>
</evidence>
<keyword evidence="1" id="KW-1133">Transmembrane helix</keyword>
<name>A0ABV7GAZ2_9GAMM</name>
<evidence type="ECO:0000313" key="2">
    <source>
        <dbReference type="EMBL" id="MFC3137514.1"/>
    </source>
</evidence>
<organism evidence="2 3">
    <name type="scientific">Shewanella submarina</name>
    <dbReference type="NCBI Taxonomy" id="2016376"/>
    <lineage>
        <taxon>Bacteria</taxon>
        <taxon>Pseudomonadati</taxon>
        <taxon>Pseudomonadota</taxon>
        <taxon>Gammaproteobacteria</taxon>
        <taxon>Alteromonadales</taxon>
        <taxon>Shewanellaceae</taxon>
        <taxon>Shewanella</taxon>
    </lineage>
</organism>
<gene>
    <name evidence="2" type="ORF">ACFOE0_04840</name>
</gene>
<accession>A0ABV7GAZ2</accession>
<keyword evidence="1" id="KW-0812">Transmembrane</keyword>
<protein>
    <submittedName>
        <fullName evidence="2">Uncharacterized protein</fullName>
    </submittedName>
</protein>
<dbReference type="EMBL" id="JBHRTD010000006">
    <property type="protein sequence ID" value="MFC3137514.1"/>
    <property type="molecule type" value="Genomic_DNA"/>
</dbReference>
<comment type="caution">
    <text evidence="2">The sequence shown here is derived from an EMBL/GenBank/DDBJ whole genome shotgun (WGS) entry which is preliminary data.</text>
</comment>